<dbReference type="InterPro" id="IPR045378">
    <property type="entry name" value="LNT_N"/>
</dbReference>
<keyword evidence="7 10" id="KW-0472">Membrane</keyword>
<sequence length="436" mass="47289">MVVPVVFLFSLKGARPDQALVLGGAFGLALYGGTLNWFAEIFGLMAVLLFFILALFPTIFAVVMGTLGKRKLSPWTFASLVAVLWTGIEFYRCEWFTLRFPWITTGTALPPGYLTPILGVYGVTFAATLGAGLVVFERSTRIAGVAVLTALAATCYLPRKAPTTTDLRIAAVQGETLPFRAYLQLSDEVEGGADAFVWPEYALPYDLRKHPAQLEQVRELLVRHGATFLVVGSRTDHDDGSWSNTSLIAGRDGILGTHDKNRPVHFFDEGVPGTETPAWATPLGRIATPICFDNDYSRIPLEAVRNGAELFLVPSMDAEHWTARQHLQHAELVRHRAAETGRWYVVASSSGLTQVVDPTGARIDSLPLFDPGVMMTEVATTERLTIFSRGGHLFGPATAIAAAVILVGTLFLGRADRKKSPGSDSTEATKASETHA</sequence>
<keyword evidence="4" id="KW-0808">Transferase</keyword>
<evidence type="ECO:0000259" key="11">
    <source>
        <dbReference type="PROSITE" id="PS50263"/>
    </source>
</evidence>
<evidence type="ECO:0000256" key="8">
    <source>
        <dbReference type="ARBA" id="ARBA00023315"/>
    </source>
</evidence>
<evidence type="ECO:0000256" key="10">
    <source>
        <dbReference type="SAM" id="Phobius"/>
    </source>
</evidence>
<comment type="subcellular location">
    <subcellularLocation>
        <location evidence="1">Cell membrane</location>
        <topology evidence="1">Multi-pass membrane protein</topology>
    </subcellularLocation>
</comment>
<accession>A0ABM7RJ13</accession>
<comment type="similarity">
    <text evidence="2">Belongs to the CN hydrolase family. Apolipoprotein N-acyltransferase subfamily.</text>
</comment>
<evidence type="ECO:0000256" key="7">
    <source>
        <dbReference type="ARBA" id="ARBA00023136"/>
    </source>
</evidence>
<dbReference type="PANTHER" id="PTHR38686">
    <property type="entry name" value="APOLIPOPROTEIN N-ACYLTRANSFERASE"/>
    <property type="match status" value="1"/>
</dbReference>
<dbReference type="Pfam" id="PF00795">
    <property type="entry name" value="CN_hydrolase"/>
    <property type="match status" value="1"/>
</dbReference>
<reference evidence="12 13" key="1">
    <citation type="submission" date="2021-06" db="EMBL/GenBank/DDBJ databases">
        <title>Complete genome of Haloferula helveola possessing various polysaccharide degrading enzymes.</title>
        <authorList>
            <person name="Takami H."/>
            <person name="Huang C."/>
            <person name="Hamasaki K."/>
        </authorList>
    </citation>
    <scope>NUCLEOTIDE SEQUENCE [LARGE SCALE GENOMIC DNA]</scope>
    <source>
        <strain evidence="12 13">CN-1</strain>
    </source>
</reference>
<evidence type="ECO:0000256" key="6">
    <source>
        <dbReference type="ARBA" id="ARBA00022989"/>
    </source>
</evidence>
<evidence type="ECO:0000256" key="4">
    <source>
        <dbReference type="ARBA" id="ARBA00022679"/>
    </source>
</evidence>
<protein>
    <submittedName>
        <fullName evidence="12">Apolipoprotein N-acyltransferase</fullName>
    </submittedName>
</protein>
<dbReference type="SUPFAM" id="SSF56317">
    <property type="entry name" value="Carbon-nitrogen hydrolase"/>
    <property type="match status" value="1"/>
</dbReference>
<name>A0ABM7RJ13_9BACT</name>
<dbReference type="EMBL" id="AP024702">
    <property type="protein sequence ID" value="BCX49503.1"/>
    <property type="molecule type" value="Genomic_DNA"/>
</dbReference>
<dbReference type="Gene3D" id="3.60.110.10">
    <property type="entry name" value="Carbon-nitrogen hydrolase"/>
    <property type="match status" value="1"/>
</dbReference>
<evidence type="ECO:0000256" key="5">
    <source>
        <dbReference type="ARBA" id="ARBA00022692"/>
    </source>
</evidence>
<keyword evidence="3" id="KW-1003">Cell membrane</keyword>
<dbReference type="Proteomes" id="UP001374893">
    <property type="component" value="Chromosome"/>
</dbReference>
<feature type="transmembrane region" description="Helical" evidence="10">
    <location>
        <begin position="112"/>
        <end position="135"/>
    </location>
</feature>
<feature type="transmembrane region" description="Helical" evidence="10">
    <location>
        <begin position="19"/>
        <end position="38"/>
    </location>
</feature>
<feature type="transmembrane region" description="Helical" evidence="10">
    <location>
        <begin position="393"/>
        <end position="413"/>
    </location>
</feature>
<gene>
    <name evidence="12" type="primary">lnt_1</name>
    <name evidence="12" type="ORF">HAHE_34110</name>
</gene>
<feature type="region of interest" description="Disordered" evidence="9">
    <location>
        <begin position="416"/>
        <end position="436"/>
    </location>
</feature>
<keyword evidence="6 10" id="KW-1133">Transmembrane helix</keyword>
<dbReference type="InterPro" id="IPR003010">
    <property type="entry name" value="C-N_Hydrolase"/>
</dbReference>
<evidence type="ECO:0000256" key="3">
    <source>
        <dbReference type="ARBA" id="ARBA00022475"/>
    </source>
</evidence>
<dbReference type="InterPro" id="IPR036526">
    <property type="entry name" value="C-N_Hydrolase_sf"/>
</dbReference>
<keyword evidence="8" id="KW-0012">Acyltransferase</keyword>
<feature type="transmembrane region" description="Helical" evidence="10">
    <location>
        <begin position="44"/>
        <end position="63"/>
    </location>
</feature>
<dbReference type="PANTHER" id="PTHR38686:SF1">
    <property type="entry name" value="APOLIPOPROTEIN N-ACYLTRANSFERASE"/>
    <property type="match status" value="1"/>
</dbReference>
<dbReference type="PROSITE" id="PS50263">
    <property type="entry name" value="CN_HYDROLASE"/>
    <property type="match status" value="1"/>
</dbReference>
<evidence type="ECO:0000313" key="13">
    <source>
        <dbReference type="Proteomes" id="UP001374893"/>
    </source>
</evidence>
<dbReference type="Pfam" id="PF20154">
    <property type="entry name" value="LNT_N"/>
    <property type="match status" value="1"/>
</dbReference>
<proteinExistence type="inferred from homology"/>
<evidence type="ECO:0000313" key="12">
    <source>
        <dbReference type="EMBL" id="BCX49503.1"/>
    </source>
</evidence>
<evidence type="ECO:0000256" key="1">
    <source>
        <dbReference type="ARBA" id="ARBA00004651"/>
    </source>
</evidence>
<evidence type="ECO:0000256" key="9">
    <source>
        <dbReference type="SAM" id="MobiDB-lite"/>
    </source>
</evidence>
<keyword evidence="13" id="KW-1185">Reference proteome</keyword>
<evidence type="ECO:0000256" key="2">
    <source>
        <dbReference type="ARBA" id="ARBA00010065"/>
    </source>
</evidence>
<organism evidence="12 13">
    <name type="scientific">Haloferula helveola</name>
    <dbReference type="NCBI Taxonomy" id="490095"/>
    <lineage>
        <taxon>Bacteria</taxon>
        <taxon>Pseudomonadati</taxon>
        <taxon>Verrucomicrobiota</taxon>
        <taxon>Verrucomicrobiia</taxon>
        <taxon>Verrucomicrobiales</taxon>
        <taxon>Verrucomicrobiaceae</taxon>
        <taxon>Haloferula</taxon>
    </lineage>
</organism>
<feature type="domain" description="CN hydrolase" evidence="11">
    <location>
        <begin position="167"/>
        <end position="380"/>
    </location>
</feature>
<keyword evidence="5 10" id="KW-0812">Transmembrane</keyword>
<dbReference type="InterPro" id="IPR004563">
    <property type="entry name" value="Apolipo_AcylTrfase"/>
</dbReference>